<keyword evidence="7" id="KW-0723">Serine/threonine-protein kinase</keyword>
<feature type="domain" description="Protein kinase" evidence="6">
    <location>
        <begin position="91"/>
        <end position="375"/>
    </location>
</feature>
<organism evidence="7 8">
    <name type="scientific">Ideonella paludis</name>
    <dbReference type="NCBI Taxonomy" id="1233411"/>
    <lineage>
        <taxon>Bacteria</taxon>
        <taxon>Pseudomonadati</taxon>
        <taxon>Pseudomonadota</taxon>
        <taxon>Betaproteobacteria</taxon>
        <taxon>Burkholderiales</taxon>
        <taxon>Sphaerotilaceae</taxon>
        <taxon>Ideonella</taxon>
    </lineage>
</organism>
<comment type="caution">
    <text evidence="7">The sequence shown here is derived from an EMBL/GenBank/DDBJ whole genome shotgun (WGS) entry which is preliminary data.</text>
</comment>
<evidence type="ECO:0000256" key="4">
    <source>
        <dbReference type="ARBA" id="ARBA00022840"/>
    </source>
</evidence>
<keyword evidence="1" id="KW-0808">Transferase</keyword>
<dbReference type="Gene3D" id="1.25.40.10">
    <property type="entry name" value="Tetratricopeptide repeat domain"/>
    <property type="match status" value="1"/>
</dbReference>
<reference evidence="7 8" key="1">
    <citation type="submission" date="2021-04" db="EMBL/GenBank/DDBJ databases">
        <title>The genome sequence of type strain Ideonella paludis KCTC 32238.</title>
        <authorList>
            <person name="Liu Y."/>
        </authorList>
    </citation>
    <scope>NUCLEOTIDE SEQUENCE [LARGE SCALE GENOMIC DNA]</scope>
    <source>
        <strain evidence="7 8">KCTC 32238</strain>
    </source>
</reference>
<protein>
    <submittedName>
        <fullName evidence="7">Serine/threonine protein kinase</fullName>
    </submittedName>
</protein>
<dbReference type="InterPro" id="IPR011009">
    <property type="entry name" value="Kinase-like_dom_sf"/>
</dbReference>
<keyword evidence="3 7" id="KW-0418">Kinase</keyword>
<dbReference type="Gene3D" id="3.30.200.20">
    <property type="entry name" value="Phosphorylase Kinase, domain 1"/>
    <property type="match status" value="1"/>
</dbReference>
<dbReference type="InterPro" id="IPR000719">
    <property type="entry name" value="Prot_kinase_dom"/>
</dbReference>
<evidence type="ECO:0000313" key="7">
    <source>
        <dbReference type="EMBL" id="MBQ0934348.1"/>
    </source>
</evidence>
<gene>
    <name evidence="7" type="ORF">KAK11_03330</name>
</gene>
<evidence type="ECO:0000256" key="5">
    <source>
        <dbReference type="PROSITE-ProRule" id="PRU10141"/>
    </source>
</evidence>
<dbReference type="InterPro" id="IPR008271">
    <property type="entry name" value="Ser/Thr_kinase_AS"/>
</dbReference>
<dbReference type="EMBL" id="JAGQDG010000001">
    <property type="protein sequence ID" value="MBQ0934348.1"/>
    <property type="molecule type" value="Genomic_DNA"/>
</dbReference>
<dbReference type="PANTHER" id="PTHR43289">
    <property type="entry name" value="MITOGEN-ACTIVATED PROTEIN KINASE KINASE KINASE 20-RELATED"/>
    <property type="match status" value="1"/>
</dbReference>
<dbReference type="SUPFAM" id="SSF48452">
    <property type="entry name" value="TPR-like"/>
    <property type="match status" value="1"/>
</dbReference>
<dbReference type="InterPro" id="IPR011990">
    <property type="entry name" value="TPR-like_helical_dom_sf"/>
</dbReference>
<evidence type="ECO:0000313" key="8">
    <source>
        <dbReference type="Proteomes" id="UP000672097"/>
    </source>
</evidence>
<keyword evidence="4 5" id="KW-0067">ATP-binding</keyword>
<name>A0ABS5DT87_9BURK</name>
<feature type="binding site" evidence="5">
    <location>
        <position position="122"/>
    </location>
    <ligand>
        <name>ATP</name>
        <dbReference type="ChEBI" id="CHEBI:30616"/>
    </ligand>
</feature>
<dbReference type="PROSITE" id="PS00107">
    <property type="entry name" value="PROTEIN_KINASE_ATP"/>
    <property type="match status" value="1"/>
</dbReference>
<dbReference type="PANTHER" id="PTHR43289:SF34">
    <property type="entry name" value="SERINE_THREONINE-PROTEIN KINASE YBDM-RELATED"/>
    <property type="match status" value="1"/>
</dbReference>
<dbReference type="Gene3D" id="1.10.510.10">
    <property type="entry name" value="Transferase(Phosphotransferase) domain 1"/>
    <property type="match status" value="1"/>
</dbReference>
<dbReference type="Proteomes" id="UP000672097">
    <property type="component" value="Unassembled WGS sequence"/>
</dbReference>
<sequence>MKPLDTSGLKPSQWRELLELAEQAQELPPEDLQPWLDKLRLDASAHQVLQHLMSERAAVETQDFLGRLPTALADAASTTGRPQAGQMIGPWRLLEPLGEGGMSTVWLAERADEQVQRQVALKLPHAGPGQDVLAARLLRERNILASLEHRNIARLYDVGLSDSGLPYLVMEYVQGQTLLEHADAQQLTLRQRLALFQQVLRAVQYAHGKLVLHRDLKPSNILVNEAGDVKLLDFGIAKPLQLDTPQTELTQAMGRHLTPGYASPEQWRGEALGTTSDIYALGIVFYELLVGQHPFHHHLLGRAGAAINLPWDDVRPPSKCVPPAAAVRQRSADPAALRRALRGDLDTLCLKALAPQAEHRYASAEAFNADITRWLAGEPLSIRPPSAGYLFSKLVRRHPWATALGSLSVLALTSVSLVATALGLQAREEATRAQSAYRFMTDLFSSADHDASTDQTLSASDILRASGAKLRALKTEQDRHLAIELLSGIAMGQRRLGDYEGAADSHLQRLNYLSPHEQATERVMALLDLCIGHVDLGKYQEARHFLRQALDESPRAEPSRRLFRQMSAAAGYLAQHTQQLTLAQQALNVYLELAAKDPEDVDAEALMQTHLDIAQIETLRQQPESARRHLAAAEQLAQVHTQDFPWARFNPVAIYRVNIEMNEGRYAHTVAWLAPTVSACGEAMGASSATCSMLRAELLAAYQKMGHIDLAAQARPLLLNLDRSKVTPAFFRDILASLAKLAGMQGAPAHHEDLLALAQAAKDAAESSVDASLELPLFNALAEAHLWAARPQEAKPWVQRARQLLQQHPGLSASRESLKTGLYEGLILQAQGRYQEALSAMGPICQPSWLNTPTPHRVLTHLNSLNCVPTLAALQRKDDAMALVNAALPLLEQAMGADSPVMQRVSALKADLDKVPTIAPKPRPTLPFF</sequence>
<evidence type="ECO:0000256" key="1">
    <source>
        <dbReference type="ARBA" id="ARBA00022679"/>
    </source>
</evidence>
<keyword evidence="8" id="KW-1185">Reference proteome</keyword>
<evidence type="ECO:0000259" key="6">
    <source>
        <dbReference type="PROSITE" id="PS50011"/>
    </source>
</evidence>
<dbReference type="InterPro" id="IPR017441">
    <property type="entry name" value="Protein_kinase_ATP_BS"/>
</dbReference>
<dbReference type="SMART" id="SM00220">
    <property type="entry name" value="S_TKc"/>
    <property type="match status" value="1"/>
</dbReference>
<accession>A0ABS5DT87</accession>
<dbReference type="SUPFAM" id="SSF56112">
    <property type="entry name" value="Protein kinase-like (PK-like)"/>
    <property type="match status" value="1"/>
</dbReference>
<dbReference type="RefSeq" id="WP_210806114.1">
    <property type="nucleotide sequence ID" value="NZ_JAGQDG010000001.1"/>
</dbReference>
<dbReference type="PROSITE" id="PS00108">
    <property type="entry name" value="PROTEIN_KINASE_ST"/>
    <property type="match status" value="1"/>
</dbReference>
<dbReference type="GO" id="GO:0004674">
    <property type="term" value="F:protein serine/threonine kinase activity"/>
    <property type="evidence" value="ECO:0007669"/>
    <property type="project" value="UniProtKB-KW"/>
</dbReference>
<dbReference type="CDD" id="cd14014">
    <property type="entry name" value="STKc_PknB_like"/>
    <property type="match status" value="1"/>
</dbReference>
<proteinExistence type="predicted"/>
<dbReference type="Pfam" id="PF00069">
    <property type="entry name" value="Pkinase"/>
    <property type="match status" value="1"/>
</dbReference>
<evidence type="ECO:0000256" key="3">
    <source>
        <dbReference type="ARBA" id="ARBA00022777"/>
    </source>
</evidence>
<dbReference type="PROSITE" id="PS50011">
    <property type="entry name" value="PROTEIN_KINASE_DOM"/>
    <property type="match status" value="1"/>
</dbReference>
<evidence type="ECO:0000256" key="2">
    <source>
        <dbReference type="ARBA" id="ARBA00022741"/>
    </source>
</evidence>
<keyword evidence="2 5" id="KW-0547">Nucleotide-binding</keyword>